<dbReference type="AlphaFoldDB" id="A0A1H1FE46"/>
<reference evidence="4" key="1">
    <citation type="submission" date="2016-10" db="EMBL/GenBank/DDBJ databases">
        <authorList>
            <person name="Varghese N."/>
            <person name="Submissions S."/>
        </authorList>
    </citation>
    <scope>NUCLEOTIDE SEQUENCE [LARGE SCALE GENOMIC DNA]</scope>
    <source>
        <strain evidence="4">DSM 17072</strain>
    </source>
</reference>
<keyword evidence="1" id="KW-0808">Transferase</keyword>
<organism evidence="3 4">
    <name type="scientific">Chryseobacterium soldanellicola</name>
    <dbReference type="NCBI Taxonomy" id="311333"/>
    <lineage>
        <taxon>Bacteria</taxon>
        <taxon>Pseudomonadati</taxon>
        <taxon>Bacteroidota</taxon>
        <taxon>Flavobacteriia</taxon>
        <taxon>Flavobacteriales</taxon>
        <taxon>Weeksellaceae</taxon>
        <taxon>Chryseobacterium group</taxon>
        <taxon>Chryseobacterium</taxon>
    </lineage>
</organism>
<protein>
    <submittedName>
        <fullName evidence="3">Fructokinase</fullName>
    </submittedName>
</protein>
<dbReference type="PANTHER" id="PTHR43085:SF57">
    <property type="entry name" value="CARBOHYDRATE KINASE PFKB DOMAIN-CONTAINING PROTEIN"/>
    <property type="match status" value="1"/>
</dbReference>
<dbReference type="InterPro" id="IPR029056">
    <property type="entry name" value="Ribokinase-like"/>
</dbReference>
<evidence type="ECO:0000256" key="2">
    <source>
        <dbReference type="ARBA" id="ARBA00022777"/>
    </source>
</evidence>
<evidence type="ECO:0000313" key="4">
    <source>
        <dbReference type="Proteomes" id="UP000199627"/>
    </source>
</evidence>
<dbReference type="Proteomes" id="UP000199627">
    <property type="component" value="Unassembled WGS sequence"/>
</dbReference>
<dbReference type="GO" id="GO:0016301">
    <property type="term" value="F:kinase activity"/>
    <property type="evidence" value="ECO:0007669"/>
    <property type="project" value="UniProtKB-KW"/>
</dbReference>
<keyword evidence="2 3" id="KW-0418">Kinase</keyword>
<sequence>MIQANKLIGGPSTILGAGLVALDVILNGAPTTPAKLCAGGSCGNVLTILSFLGWSSKPIARLSDNGATKNLFKDFKQFTVNTSLVTKSNDGKTPIIIHRILKDKDGNSQHKFEFKIPGTNVWLPMYKPVLANYVDTIVNKQPKCEVFYFDRVSRSTIELARHYSENGALIIFEPSSLKDDKQTMECLELAHVIKFSSDRINNYSDLFPVANALLEIKTLGKDGLEYRLKSCDQKNWKKVPSYKFENIKDSAGAGDWCTAGIINEIGFQGLKSFSISTEDQIINALKVGQALGGLNCMFDGARGLMYNMDYNTVIKVLESIASNKPVSNTLPVNTPKANILTVKNLEFNTLL</sequence>
<evidence type="ECO:0000313" key="3">
    <source>
        <dbReference type="EMBL" id="SDQ99221.1"/>
    </source>
</evidence>
<dbReference type="EMBL" id="FNKL01000004">
    <property type="protein sequence ID" value="SDQ99221.1"/>
    <property type="molecule type" value="Genomic_DNA"/>
</dbReference>
<dbReference type="PANTHER" id="PTHR43085">
    <property type="entry name" value="HEXOKINASE FAMILY MEMBER"/>
    <property type="match status" value="1"/>
</dbReference>
<name>A0A1H1FE46_9FLAO</name>
<gene>
    <name evidence="3" type="ORF">SAMN05421664_3019</name>
</gene>
<keyword evidence="4" id="KW-1185">Reference proteome</keyword>
<dbReference type="Gene3D" id="3.40.1190.20">
    <property type="match status" value="1"/>
</dbReference>
<dbReference type="InterPro" id="IPR050306">
    <property type="entry name" value="PfkB_Carbo_kinase"/>
</dbReference>
<evidence type="ECO:0000256" key="1">
    <source>
        <dbReference type="ARBA" id="ARBA00022679"/>
    </source>
</evidence>
<proteinExistence type="predicted"/>
<dbReference type="SUPFAM" id="SSF53613">
    <property type="entry name" value="Ribokinase-like"/>
    <property type="match status" value="1"/>
</dbReference>
<dbReference type="STRING" id="311333.SAMN05421664_3019"/>
<dbReference type="OrthoDB" id="7556723at2"/>
<dbReference type="RefSeq" id="WP_089756534.1">
    <property type="nucleotide sequence ID" value="NZ_FNKL01000004.1"/>
</dbReference>
<accession>A0A1H1FE46</accession>